<organism evidence="2 3">
    <name type="scientific">Candidatus Doudnabacteria bacterium RIFCSPHIGHO2_01_FULL_45_18</name>
    <dbReference type="NCBI Taxonomy" id="1817823"/>
    <lineage>
        <taxon>Bacteria</taxon>
        <taxon>Candidatus Doudnaibacteriota</taxon>
    </lineage>
</organism>
<proteinExistence type="predicted"/>
<evidence type="ECO:0000313" key="3">
    <source>
        <dbReference type="Proteomes" id="UP000176233"/>
    </source>
</evidence>
<gene>
    <name evidence="2" type="ORF">A2660_02190</name>
</gene>
<reference evidence="2 3" key="1">
    <citation type="journal article" date="2016" name="Nat. Commun.">
        <title>Thousands of microbial genomes shed light on interconnected biogeochemical processes in an aquifer system.</title>
        <authorList>
            <person name="Anantharaman K."/>
            <person name="Brown C.T."/>
            <person name="Hug L.A."/>
            <person name="Sharon I."/>
            <person name="Castelle C.J."/>
            <person name="Probst A.J."/>
            <person name="Thomas B.C."/>
            <person name="Singh A."/>
            <person name="Wilkins M.J."/>
            <person name="Karaoz U."/>
            <person name="Brodie E.L."/>
            <person name="Williams K.H."/>
            <person name="Hubbard S.S."/>
            <person name="Banfield J.F."/>
        </authorList>
    </citation>
    <scope>NUCLEOTIDE SEQUENCE [LARGE SCALE GENOMIC DNA]</scope>
</reference>
<protein>
    <submittedName>
        <fullName evidence="2">Uncharacterized protein</fullName>
    </submittedName>
</protein>
<feature type="coiled-coil region" evidence="1">
    <location>
        <begin position="2"/>
        <end position="36"/>
    </location>
</feature>
<accession>A0A1F5NRX7</accession>
<dbReference type="Proteomes" id="UP000176233">
    <property type="component" value="Unassembled WGS sequence"/>
</dbReference>
<evidence type="ECO:0000256" key="1">
    <source>
        <dbReference type="SAM" id="Coils"/>
    </source>
</evidence>
<comment type="caution">
    <text evidence="2">The sequence shown here is derived from an EMBL/GenBank/DDBJ whole genome shotgun (WGS) entry which is preliminary data.</text>
</comment>
<evidence type="ECO:0000313" key="2">
    <source>
        <dbReference type="EMBL" id="OGE80314.1"/>
    </source>
</evidence>
<name>A0A1F5NRX7_9BACT</name>
<dbReference type="AlphaFoldDB" id="A0A1F5NRX7"/>
<sequence>MSTSVDERLAQWKKQRARLKQKLQRTEDLLAQTRSGWPRATLEQAVGRFVAQIAQYDAAIAAVTQKVTDQPIGPEAPSAQPGLVGQVV</sequence>
<keyword evidence="1" id="KW-0175">Coiled coil</keyword>
<dbReference type="EMBL" id="MFEJ01000015">
    <property type="protein sequence ID" value="OGE80314.1"/>
    <property type="molecule type" value="Genomic_DNA"/>
</dbReference>